<reference evidence="2" key="1">
    <citation type="submission" date="2022-09" db="EMBL/GenBank/DDBJ databases">
        <title>Actin cytoskeleton and complex cell architecture in an #Asgard archaeon.</title>
        <authorList>
            <person name="Ponce Toledo R.I."/>
            <person name="Schleper C."/>
            <person name="Rodrigues Oliveira T."/>
            <person name="Wollweber F."/>
            <person name="Xu J."/>
            <person name="Rittmann S."/>
            <person name="Klingl A."/>
            <person name="Pilhofer M."/>
        </authorList>
    </citation>
    <scope>NUCLEOTIDE SEQUENCE</scope>
    <source>
        <strain evidence="2">B-35</strain>
    </source>
</reference>
<dbReference type="PANTHER" id="PTHR43252:SF7">
    <property type="entry name" value="TRANSCRIPTIONAL REGULATOR YQJI"/>
    <property type="match status" value="1"/>
</dbReference>
<proteinExistence type="predicted"/>
<evidence type="ECO:0000313" key="2">
    <source>
        <dbReference type="EMBL" id="UYP46942.1"/>
    </source>
</evidence>
<evidence type="ECO:0000259" key="1">
    <source>
        <dbReference type="Pfam" id="PF03551"/>
    </source>
</evidence>
<dbReference type="InterPro" id="IPR036390">
    <property type="entry name" value="WH_DNA-bd_sf"/>
</dbReference>
<dbReference type="EMBL" id="CP104013">
    <property type="protein sequence ID" value="UYP46942.1"/>
    <property type="molecule type" value="Genomic_DNA"/>
</dbReference>
<dbReference type="SUPFAM" id="SSF46785">
    <property type="entry name" value="Winged helix' DNA-binding domain"/>
    <property type="match status" value="1"/>
</dbReference>
<dbReference type="InterPro" id="IPR036388">
    <property type="entry name" value="WH-like_DNA-bd_sf"/>
</dbReference>
<dbReference type="Proteomes" id="UP001208689">
    <property type="component" value="Chromosome"/>
</dbReference>
<dbReference type="Gene3D" id="1.10.10.10">
    <property type="entry name" value="Winged helix-like DNA-binding domain superfamily/Winged helix DNA-binding domain"/>
    <property type="match status" value="1"/>
</dbReference>
<organism evidence="2 3">
    <name type="scientific">Candidatus Lokiarchaeum ossiferum</name>
    <dbReference type="NCBI Taxonomy" id="2951803"/>
    <lineage>
        <taxon>Archaea</taxon>
        <taxon>Promethearchaeati</taxon>
        <taxon>Promethearchaeota</taxon>
        <taxon>Promethearchaeia</taxon>
        <taxon>Promethearchaeales</taxon>
        <taxon>Promethearchaeaceae</taxon>
        <taxon>Candidatus Lokiarchaeum</taxon>
    </lineage>
</organism>
<dbReference type="PANTHER" id="PTHR43252">
    <property type="entry name" value="TRANSCRIPTIONAL REGULATOR YQJI"/>
    <property type="match status" value="1"/>
</dbReference>
<dbReference type="InterPro" id="IPR005149">
    <property type="entry name" value="Tscrpt_reg_PadR_N"/>
</dbReference>
<keyword evidence="3" id="KW-1185">Reference proteome</keyword>
<dbReference type="Pfam" id="PF03551">
    <property type="entry name" value="PadR"/>
    <property type="match status" value="1"/>
</dbReference>
<dbReference type="Gene3D" id="3.40.50.150">
    <property type="entry name" value="Vaccinia Virus protein VP39"/>
    <property type="match status" value="1"/>
</dbReference>
<protein>
    <recommendedName>
        <fullName evidence="1">Transcription regulator PadR N-terminal domain-containing protein</fullName>
    </recommendedName>
</protein>
<dbReference type="CDD" id="cd02440">
    <property type="entry name" value="AdoMet_MTases"/>
    <property type="match status" value="1"/>
</dbReference>
<evidence type="ECO:0000313" key="3">
    <source>
        <dbReference type="Proteomes" id="UP001208689"/>
    </source>
</evidence>
<gene>
    <name evidence="2" type="ORF">NEF87_003227</name>
</gene>
<feature type="domain" description="Transcription regulator PadR N-terminal" evidence="1">
    <location>
        <begin position="17"/>
        <end position="84"/>
    </location>
</feature>
<dbReference type="SUPFAM" id="SSF53335">
    <property type="entry name" value="S-adenosyl-L-methionine-dependent methyltransferases"/>
    <property type="match status" value="1"/>
</dbReference>
<name>A0ABY6HX69_9ARCH</name>
<sequence length="285" mass="32943">MNIHYNAHRLGWLQMSILALVWNTERYGLEILRHLNVEGNNMKSSQIYPALKKLSEAGALKVRNVTENNSTKRYYTTTEAGKDLVKHYIYDFLNVFYRMIFDQMAVLIEPLCKGIEIEAGMNVLDLSTEIFDSVIQDFSLKTGITGHYFLKASDNEHAQIIRDRIDYLHIEQNVQILTVDHESISLPSETVDYVVALFSFHEIGSDWILTEGIRSLKKGGKMAIVEMELYPNFFFQTFVQELIPNHLTIGMDFSGLLKRIEKLNISILQDRKMEGIRFLLLEKLS</sequence>
<dbReference type="InterPro" id="IPR029063">
    <property type="entry name" value="SAM-dependent_MTases_sf"/>
</dbReference>
<accession>A0ABY6HX69</accession>